<name>A0ABW2LY20_9FLAO</name>
<keyword evidence="4" id="KW-1185">Reference proteome</keyword>
<keyword evidence="1" id="KW-0472">Membrane</keyword>
<dbReference type="EMBL" id="JBHTCR010000002">
    <property type="protein sequence ID" value="MFC7345990.1"/>
    <property type="molecule type" value="Genomic_DNA"/>
</dbReference>
<protein>
    <submittedName>
        <fullName evidence="3">Uncharacterized protein</fullName>
    </submittedName>
</protein>
<proteinExistence type="predicted"/>
<evidence type="ECO:0000313" key="4">
    <source>
        <dbReference type="Proteomes" id="UP001596550"/>
    </source>
</evidence>
<organism evidence="3 4">
    <name type="scientific">Chryseobacterium zhengzhouense</name>
    <dbReference type="NCBI Taxonomy" id="1636086"/>
    <lineage>
        <taxon>Bacteria</taxon>
        <taxon>Pseudomonadati</taxon>
        <taxon>Bacteroidota</taxon>
        <taxon>Flavobacteriia</taxon>
        <taxon>Flavobacteriales</taxon>
        <taxon>Weeksellaceae</taxon>
        <taxon>Chryseobacterium group</taxon>
        <taxon>Chryseobacterium</taxon>
    </lineage>
</organism>
<dbReference type="RefSeq" id="WP_378174438.1">
    <property type="nucleotide sequence ID" value="NZ_JBHTCR010000002.1"/>
</dbReference>
<evidence type="ECO:0000313" key="3">
    <source>
        <dbReference type="EMBL" id="MFC7345990.1"/>
    </source>
</evidence>
<keyword evidence="2" id="KW-0732">Signal</keyword>
<evidence type="ECO:0000256" key="2">
    <source>
        <dbReference type="SAM" id="SignalP"/>
    </source>
</evidence>
<reference evidence="4" key="1">
    <citation type="journal article" date="2019" name="Int. J. Syst. Evol. Microbiol.">
        <title>The Global Catalogue of Microorganisms (GCM) 10K type strain sequencing project: providing services to taxonomists for standard genome sequencing and annotation.</title>
        <authorList>
            <consortium name="The Broad Institute Genomics Platform"/>
            <consortium name="The Broad Institute Genome Sequencing Center for Infectious Disease"/>
            <person name="Wu L."/>
            <person name="Ma J."/>
        </authorList>
    </citation>
    <scope>NUCLEOTIDE SEQUENCE [LARGE SCALE GENOMIC DNA]</scope>
    <source>
        <strain evidence="4">CCUG 54781</strain>
    </source>
</reference>
<evidence type="ECO:0000256" key="1">
    <source>
        <dbReference type="SAM" id="Phobius"/>
    </source>
</evidence>
<sequence>MRKIIFLLLLPMSSMSICQSTNTNLTKCFPIAVVNELYNGVKQGENLKLVLEKTEKTLTESKALNLEQKNLIQKQNDLISGKDEIIANNLFIADQQKIANEAEVSSLKAENKILQLQSKKEARKKLWTGIKIGGISVAIIGAAGLILLNN</sequence>
<gene>
    <name evidence="3" type="ORF">ACFQO9_04565</name>
</gene>
<feature type="transmembrane region" description="Helical" evidence="1">
    <location>
        <begin position="126"/>
        <end position="148"/>
    </location>
</feature>
<dbReference type="Proteomes" id="UP001596550">
    <property type="component" value="Unassembled WGS sequence"/>
</dbReference>
<feature type="chain" id="PRO_5047540816" evidence="2">
    <location>
        <begin position="19"/>
        <end position="150"/>
    </location>
</feature>
<accession>A0ABW2LY20</accession>
<comment type="caution">
    <text evidence="3">The sequence shown here is derived from an EMBL/GenBank/DDBJ whole genome shotgun (WGS) entry which is preliminary data.</text>
</comment>
<keyword evidence="1" id="KW-1133">Transmembrane helix</keyword>
<feature type="signal peptide" evidence="2">
    <location>
        <begin position="1"/>
        <end position="18"/>
    </location>
</feature>
<keyword evidence="1" id="KW-0812">Transmembrane</keyword>